<sequence length="156" mass="16697">MLRVSKLTDYASVILTHIAHHPDALHAASDLTNATGVALPTVSKILKLLTKNNILVSHRGSKGGYALVNSPSETNVADIITAIEGPISMTECSTISGLCEQEASCEVKGNWHLINRAVYTAIEAVSLADMITPVRQQTVNFSVPEMVKTSDLKVES</sequence>
<dbReference type="InterPro" id="IPR011991">
    <property type="entry name" value="ArsR-like_HTH"/>
</dbReference>
<dbReference type="CDD" id="cd00090">
    <property type="entry name" value="HTH_ARSR"/>
    <property type="match status" value="1"/>
</dbReference>
<dbReference type="NCBIfam" id="TIGR00738">
    <property type="entry name" value="rrf2_super"/>
    <property type="match status" value="1"/>
</dbReference>
<evidence type="ECO:0000313" key="2">
    <source>
        <dbReference type="Proteomes" id="UP000015462"/>
    </source>
</evidence>
<gene>
    <name evidence="1" type="ORF">L196_09134</name>
</gene>
<dbReference type="InterPro" id="IPR000944">
    <property type="entry name" value="Tscrpt_reg_Rrf2"/>
</dbReference>
<dbReference type="Proteomes" id="UP000015462">
    <property type="component" value="Unassembled WGS sequence"/>
</dbReference>
<organism evidence="1 2">
    <name type="scientific">Cycloclasticus pugetii</name>
    <dbReference type="NCBI Taxonomy" id="34068"/>
    <lineage>
        <taxon>Bacteria</taxon>
        <taxon>Pseudomonadati</taxon>
        <taxon>Pseudomonadota</taxon>
        <taxon>Gammaproteobacteria</taxon>
        <taxon>Thiotrichales</taxon>
        <taxon>Piscirickettsiaceae</taxon>
        <taxon>Cycloclasticus</taxon>
    </lineage>
</organism>
<protein>
    <submittedName>
        <fullName evidence="1">Iron sulfur cluster assembly transcriptional regulator</fullName>
    </submittedName>
</protein>
<proteinExistence type="predicted"/>
<dbReference type="InterPro" id="IPR036388">
    <property type="entry name" value="WH-like_DNA-bd_sf"/>
</dbReference>
<reference evidence="1 2" key="1">
    <citation type="journal article" date="2013" name="Genome Announc.">
        <title>Genome Sequence of the Pyrene- and Fluoranthene-Degrading Bacterium Cycloclasticus sp. Strain PY97M.</title>
        <authorList>
            <person name="Cui Z."/>
            <person name="Xu G."/>
            <person name="Li Q."/>
            <person name="Gao W."/>
            <person name="Zheng L."/>
        </authorList>
    </citation>
    <scope>NUCLEOTIDE SEQUENCE [LARGE SCALE GENOMIC DNA]</scope>
    <source>
        <strain evidence="1 2">PY97M</strain>
    </source>
</reference>
<name>A0AB33YZK6_9GAMM</name>
<dbReference type="PROSITE" id="PS51197">
    <property type="entry name" value="HTH_RRF2_2"/>
    <property type="match status" value="1"/>
</dbReference>
<dbReference type="PANTHER" id="PTHR33221:SF2">
    <property type="entry name" value="TRANSCRIPTIONAL REGULATOR"/>
    <property type="match status" value="1"/>
</dbReference>
<dbReference type="Pfam" id="PF02082">
    <property type="entry name" value="Rrf2"/>
    <property type="match status" value="1"/>
</dbReference>
<dbReference type="InterPro" id="IPR014290">
    <property type="entry name" value="SUF_FeS_clus_asmbl_reg"/>
</dbReference>
<accession>A0AB33YZK6</accession>
<dbReference type="GO" id="GO:0003700">
    <property type="term" value="F:DNA-binding transcription factor activity"/>
    <property type="evidence" value="ECO:0007669"/>
    <property type="project" value="TreeGrafter"/>
</dbReference>
<dbReference type="InterPro" id="IPR036390">
    <property type="entry name" value="WH_DNA-bd_sf"/>
</dbReference>
<keyword evidence="2" id="KW-1185">Reference proteome</keyword>
<dbReference type="PANTHER" id="PTHR33221">
    <property type="entry name" value="WINGED HELIX-TURN-HELIX TRANSCRIPTIONAL REGULATOR, RRF2 FAMILY"/>
    <property type="match status" value="1"/>
</dbReference>
<dbReference type="Gene3D" id="1.10.10.10">
    <property type="entry name" value="Winged helix-like DNA-binding domain superfamily/Winged helix DNA-binding domain"/>
    <property type="match status" value="1"/>
</dbReference>
<dbReference type="NCBIfam" id="TIGR02944">
    <property type="entry name" value="suf_reg_Xantho"/>
    <property type="match status" value="1"/>
</dbReference>
<dbReference type="GO" id="GO:0005829">
    <property type="term" value="C:cytosol"/>
    <property type="evidence" value="ECO:0007669"/>
    <property type="project" value="TreeGrafter"/>
</dbReference>
<dbReference type="RefSeq" id="WP_015005859.1">
    <property type="nucleotide sequence ID" value="NZ_FQZJ01000004.1"/>
</dbReference>
<comment type="caution">
    <text evidence="1">The sequence shown here is derived from an EMBL/GenBank/DDBJ whole genome shotgun (WGS) entry which is preliminary data.</text>
</comment>
<dbReference type="EMBL" id="ASHL01000008">
    <property type="protein sequence ID" value="EPD12555.1"/>
    <property type="molecule type" value="Genomic_DNA"/>
</dbReference>
<dbReference type="SUPFAM" id="SSF46785">
    <property type="entry name" value="Winged helix' DNA-binding domain"/>
    <property type="match status" value="1"/>
</dbReference>
<evidence type="ECO:0000313" key="1">
    <source>
        <dbReference type="EMBL" id="EPD12555.1"/>
    </source>
</evidence>
<dbReference type="AlphaFoldDB" id="A0AB33YZK6"/>